<dbReference type="EMBL" id="LT853694">
    <property type="protein sequence ID" value="SMQ49428.1"/>
    <property type="molecule type" value="Genomic_DNA"/>
</dbReference>
<evidence type="ECO:0000256" key="1">
    <source>
        <dbReference type="SAM" id="MobiDB-lite"/>
    </source>
</evidence>
<proteinExistence type="predicted"/>
<dbReference type="AlphaFoldDB" id="A0A1X7RPU7"/>
<name>A0A1X7RPU7_ZYMT9</name>
<gene>
    <name evidence="2" type="ORF">ZT3D7_G4579</name>
</gene>
<reference evidence="2 3" key="1">
    <citation type="submission" date="2016-06" db="EMBL/GenBank/DDBJ databases">
        <authorList>
            <person name="Kjaerup R.B."/>
            <person name="Dalgaard T.S."/>
            <person name="Juul-Madsen H.R."/>
        </authorList>
    </citation>
    <scope>NUCLEOTIDE SEQUENCE [LARGE SCALE GENOMIC DNA]</scope>
</reference>
<dbReference type="STRING" id="1276538.A0A1X7RPU7"/>
<organism evidence="2 3">
    <name type="scientific">Zymoseptoria tritici (strain ST99CH_3D7)</name>
    <dbReference type="NCBI Taxonomy" id="1276538"/>
    <lineage>
        <taxon>Eukaryota</taxon>
        <taxon>Fungi</taxon>
        <taxon>Dikarya</taxon>
        <taxon>Ascomycota</taxon>
        <taxon>Pezizomycotina</taxon>
        <taxon>Dothideomycetes</taxon>
        <taxon>Dothideomycetidae</taxon>
        <taxon>Mycosphaerellales</taxon>
        <taxon>Mycosphaerellaceae</taxon>
        <taxon>Zymoseptoria</taxon>
    </lineage>
</organism>
<dbReference type="Proteomes" id="UP000215127">
    <property type="component" value="Chromosome 3"/>
</dbReference>
<accession>A0A1X7RPU7</accession>
<protein>
    <submittedName>
        <fullName evidence="2">Uncharacterized protein</fullName>
    </submittedName>
</protein>
<feature type="compositionally biased region" description="Acidic residues" evidence="1">
    <location>
        <begin position="192"/>
        <end position="208"/>
    </location>
</feature>
<keyword evidence="3" id="KW-1185">Reference proteome</keyword>
<feature type="compositionally biased region" description="Low complexity" evidence="1">
    <location>
        <begin position="416"/>
        <end position="435"/>
    </location>
</feature>
<feature type="region of interest" description="Disordered" evidence="1">
    <location>
        <begin position="184"/>
        <end position="215"/>
    </location>
</feature>
<feature type="region of interest" description="Disordered" evidence="1">
    <location>
        <begin position="332"/>
        <end position="471"/>
    </location>
</feature>
<feature type="compositionally biased region" description="Polar residues" evidence="1">
    <location>
        <begin position="395"/>
        <end position="404"/>
    </location>
</feature>
<feature type="compositionally biased region" description="Basic and acidic residues" evidence="1">
    <location>
        <begin position="456"/>
        <end position="468"/>
    </location>
</feature>
<evidence type="ECO:0000313" key="3">
    <source>
        <dbReference type="Proteomes" id="UP000215127"/>
    </source>
</evidence>
<sequence length="560" mass="61406">MADDFDYDLDGFDDDAWLYVDDEFDLADELAEGQVPEPGYAGNNAEIDNDFYDYEFYHYWDDLEYGDDAYWDVGLSGDRDNKVGVKRKRSELKKTEGVVDKRGRTNSFNREAYTREQDPLIFCSRAERNHPRNPDMLRKGTAAFSLLPDWRKRFAREDGWVDHKEMPTDMKRAAEAGVLESPIKSRQAGITLEDDGDEDWEDDEEGNGEEGAPTLDLDMLKEVLKQKLGDAGLDGMDENAFMETITKMLSSGNDADDAAGELANSLLGKLTSDSDASEGAALSGWLSQQGVALGDANEEDDASSVATVELPASHRRAAAKEQDRITDMAHEARRETARNGVSFEMASHAASPGKGVSTARKRTAEAVLEGEKPAKRTKKVAFDVPLTPADPATSPADQTESLLTSEDPLMSAPTLASESITASRTSTATSKRAGSQPTTVAPAARKPTSTSRKRKATLEKEPPPEKKTLGAPISFLLPPRLGYQTIIMPLSEHGLLQRERMRHQKTIVTAGMSISIGVEDERVLSIFPTGSPAGDIRRQQLLFCIASCWLALDNVGEDSQ</sequence>
<evidence type="ECO:0000313" key="2">
    <source>
        <dbReference type="EMBL" id="SMQ49428.1"/>
    </source>
</evidence>